<evidence type="ECO:0000313" key="10">
    <source>
        <dbReference type="Proteomes" id="UP001283341"/>
    </source>
</evidence>
<evidence type="ECO:0000313" key="9">
    <source>
        <dbReference type="EMBL" id="KAK3315686.1"/>
    </source>
</evidence>
<dbReference type="PANTHER" id="PTHR24305:SF77">
    <property type="entry name" value="CYTOCHROME P450 MONOOXYGENASE"/>
    <property type="match status" value="1"/>
</dbReference>
<dbReference type="GO" id="GO:0005506">
    <property type="term" value="F:iron ion binding"/>
    <property type="evidence" value="ECO:0007669"/>
    <property type="project" value="InterPro"/>
</dbReference>
<evidence type="ECO:0000256" key="2">
    <source>
        <dbReference type="ARBA" id="ARBA00010617"/>
    </source>
</evidence>
<dbReference type="Gene3D" id="1.10.630.10">
    <property type="entry name" value="Cytochrome P450"/>
    <property type="match status" value="1"/>
</dbReference>
<dbReference type="InterPro" id="IPR001128">
    <property type="entry name" value="Cyt_P450"/>
</dbReference>
<comment type="similarity">
    <text evidence="2">Belongs to the cytochrome P450 family.</text>
</comment>
<keyword evidence="3 8" id="KW-0349">Heme</keyword>
<dbReference type="CDD" id="cd11060">
    <property type="entry name" value="CYP57A1-like"/>
    <property type="match status" value="1"/>
</dbReference>
<dbReference type="GO" id="GO:0020037">
    <property type="term" value="F:heme binding"/>
    <property type="evidence" value="ECO:0007669"/>
    <property type="project" value="InterPro"/>
</dbReference>
<evidence type="ECO:0000256" key="4">
    <source>
        <dbReference type="ARBA" id="ARBA00022723"/>
    </source>
</evidence>
<comment type="caution">
    <text evidence="9">The sequence shown here is derived from an EMBL/GenBank/DDBJ whole genome shotgun (WGS) entry which is preliminary data.</text>
</comment>
<gene>
    <name evidence="9" type="ORF">B0H66DRAFT_640678</name>
</gene>
<dbReference type="GO" id="GO:0004497">
    <property type="term" value="F:monooxygenase activity"/>
    <property type="evidence" value="ECO:0007669"/>
    <property type="project" value="UniProtKB-KW"/>
</dbReference>
<keyword evidence="7" id="KW-0503">Monooxygenase</keyword>
<dbReference type="GO" id="GO:0016705">
    <property type="term" value="F:oxidoreductase activity, acting on paired donors, with incorporation or reduction of molecular oxygen"/>
    <property type="evidence" value="ECO:0007669"/>
    <property type="project" value="InterPro"/>
</dbReference>
<dbReference type="InterPro" id="IPR050121">
    <property type="entry name" value="Cytochrome_P450_monoxygenase"/>
</dbReference>
<dbReference type="PRINTS" id="PR00385">
    <property type="entry name" value="P450"/>
</dbReference>
<keyword evidence="6 8" id="KW-0408">Iron</keyword>
<dbReference type="Pfam" id="PF00067">
    <property type="entry name" value="p450"/>
    <property type="match status" value="1"/>
</dbReference>
<sequence>MPSSWALTSLSAGQTLALLTSSILLYLTLSSLIKRWHHLRGIPGPSLARLSYLWILRFIYLGDTLTRLDELSKQYGPITRVGPNEVIVSDFDELIRINGVRSAYPKSGWYMSMRFDPGEGLSMLNLMDTAAHDRRKAKLMRGFEGKGDVDLEMIVDSQLKIMIDLLREKHARTGKPVDWAATARYFSMDVASLAVVGRAFGHLPTESDIFKFFEIGDVLVPFMNTVSMLAPFRRILSSTWFLKRAGPSSTDEFGVGKIMGFVENEINERFKNPDLKRGDMLDEWIKAGLTPRESAVDAGLAIIAAGDTVASPIRSTLLYLASTPYAYNKLKAEIKTASSSGLISNPVTAQQALHLPYLQAVLHEVFRILPISLTGFAKQVPVGGDTICGHYLPAGVEIFPNNRAVMLNKAVFGEDVQVFRPERWLDASPEKHAYMVKHVDLQFGFGRWQCAGKILAWMELNKCIVEMMRNFDVQIVDPSKPWSLSSYNSVVISGFHVRITEA</sequence>
<reference evidence="9" key="1">
    <citation type="journal article" date="2023" name="Mol. Phylogenet. Evol.">
        <title>Genome-scale phylogeny and comparative genomics of the fungal order Sordariales.</title>
        <authorList>
            <person name="Hensen N."/>
            <person name="Bonometti L."/>
            <person name="Westerberg I."/>
            <person name="Brannstrom I.O."/>
            <person name="Guillou S."/>
            <person name="Cros-Aarteil S."/>
            <person name="Calhoun S."/>
            <person name="Haridas S."/>
            <person name="Kuo A."/>
            <person name="Mondo S."/>
            <person name="Pangilinan J."/>
            <person name="Riley R."/>
            <person name="LaButti K."/>
            <person name="Andreopoulos B."/>
            <person name="Lipzen A."/>
            <person name="Chen C."/>
            <person name="Yan M."/>
            <person name="Daum C."/>
            <person name="Ng V."/>
            <person name="Clum A."/>
            <person name="Steindorff A."/>
            <person name="Ohm R.A."/>
            <person name="Martin F."/>
            <person name="Silar P."/>
            <person name="Natvig D.O."/>
            <person name="Lalanne C."/>
            <person name="Gautier V."/>
            <person name="Ament-Velasquez S.L."/>
            <person name="Kruys A."/>
            <person name="Hutchinson M.I."/>
            <person name="Powell A.J."/>
            <person name="Barry K."/>
            <person name="Miller A.N."/>
            <person name="Grigoriev I.V."/>
            <person name="Debuchy R."/>
            <person name="Gladieux P."/>
            <person name="Hiltunen Thoren M."/>
            <person name="Johannesson H."/>
        </authorList>
    </citation>
    <scope>NUCLEOTIDE SEQUENCE</scope>
    <source>
        <strain evidence="9">CBS 118394</strain>
    </source>
</reference>
<dbReference type="PANTHER" id="PTHR24305">
    <property type="entry name" value="CYTOCHROME P450"/>
    <property type="match status" value="1"/>
</dbReference>
<organism evidence="9 10">
    <name type="scientific">Apodospora peruviana</name>
    <dbReference type="NCBI Taxonomy" id="516989"/>
    <lineage>
        <taxon>Eukaryota</taxon>
        <taxon>Fungi</taxon>
        <taxon>Dikarya</taxon>
        <taxon>Ascomycota</taxon>
        <taxon>Pezizomycotina</taxon>
        <taxon>Sordariomycetes</taxon>
        <taxon>Sordariomycetidae</taxon>
        <taxon>Sordariales</taxon>
        <taxon>Lasiosphaeriaceae</taxon>
        <taxon>Apodospora</taxon>
    </lineage>
</organism>
<accession>A0AAE0HZJ2</accession>
<dbReference type="InterPro" id="IPR036396">
    <property type="entry name" value="Cyt_P450_sf"/>
</dbReference>
<dbReference type="SUPFAM" id="SSF48264">
    <property type="entry name" value="Cytochrome P450"/>
    <property type="match status" value="1"/>
</dbReference>
<keyword evidence="4 8" id="KW-0479">Metal-binding</keyword>
<reference evidence="9" key="2">
    <citation type="submission" date="2023-06" db="EMBL/GenBank/DDBJ databases">
        <authorList>
            <consortium name="Lawrence Berkeley National Laboratory"/>
            <person name="Haridas S."/>
            <person name="Hensen N."/>
            <person name="Bonometti L."/>
            <person name="Westerberg I."/>
            <person name="Brannstrom I.O."/>
            <person name="Guillou S."/>
            <person name="Cros-Aarteil S."/>
            <person name="Calhoun S."/>
            <person name="Kuo A."/>
            <person name="Mondo S."/>
            <person name="Pangilinan J."/>
            <person name="Riley R."/>
            <person name="Labutti K."/>
            <person name="Andreopoulos B."/>
            <person name="Lipzen A."/>
            <person name="Chen C."/>
            <person name="Yanf M."/>
            <person name="Daum C."/>
            <person name="Ng V."/>
            <person name="Clum A."/>
            <person name="Steindorff A."/>
            <person name="Ohm R."/>
            <person name="Martin F."/>
            <person name="Silar P."/>
            <person name="Natvig D."/>
            <person name="Lalanne C."/>
            <person name="Gautier V."/>
            <person name="Ament-Velasquez S.L."/>
            <person name="Kruys A."/>
            <person name="Hutchinson M.I."/>
            <person name="Powell A.J."/>
            <person name="Barry K."/>
            <person name="Miller A.N."/>
            <person name="Grigoriev I.V."/>
            <person name="Debuchy R."/>
            <person name="Gladieux P."/>
            <person name="Thoren M.H."/>
            <person name="Johannesson H."/>
        </authorList>
    </citation>
    <scope>NUCLEOTIDE SEQUENCE</scope>
    <source>
        <strain evidence="9">CBS 118394</strain>
    </source>
</reference>
<proteinExistence type="inferred from homology"/>
<protein>
    <submittedName>
        <fullName evidence="9">Cytochrome P450</fullName>
    </submittedName>
</protein>
<evidence type="ECO:0000256" key="1">
    <source>
        <dbReference type="ARBA" id="ARBA00001971"/>
    </source>
</evidence>
<evidence type="ECO:0000256" key="8">
    <source>
        <dbReference type="PIRSR" id="PIRSR602401-1"/>
    </source>
</evidence>
<name>A0AAE0HZJ2_9PEZI</name>
<evidence type="ECO:0000256" key="7">
    <source>
        <dbReference type="ARBA" id="ARBA00023033"/>
    </source>
</evidence>
<keyword evidence="10" id="KW-1185">Reference proteome</keyword>
<dbReference type="PRINTS" id="PR00463">
    <property type="entry name" value="EP450I"/>
</dbReference>
<keyword evidence="5" id="KW-0560">Oxidoreductase</keyword>
<comment type="cofactor">
    <cofactor evidence="1 8">
        <name>heme</name>
        <dbReference type="ChEBI" id="CHEBI:30413"/>
    </cofactor>
</comment>
<evidence type="ECO:0000256" key="3">
    <source>
        <dbReference type="ARBA" id="ARBA00022617"/>
    </source>
</evidence>
<dbReference type="AlphaFoldDB" id="A0AAE0HZJ2"/>
<dbReference type="EMBL" id="JAUEDM010000005">
    <property type="protein sequence ID" value="KAK3315686.1"/>
    <property type="molecule type" value="Genomic_DNA"/>
</dbReference>
<dbReference type="InterPro" id="IPR002401">
    <property type="entry name" value="Cyt_P450_E_grp-I"/>
</dbReference>
<feature type="binding site" description="axial binding residue" evidence="8">
    <location>
        <position position="450"/>
    </location>
    <ligand>
        <name>heme</name>
        <dbReference type="ChEBI" id="CHEBI:30413"/>
    </ligand>
    <ligandPart>
        <name>Fe</name>
        <dbReference type="ChEBI" id="CHEBI:18248"/>
    </ligandPart>
</feature>
<dbReference type="Proteomes" id="UP001283341">
    <property type="component" value="Unassembled WGS sequence"/>
</dbReference>
<evidence type="ECO:0000256" key="6">
    <source>
        <dbReference type="ARBA" id="ARBA00023004"/>
    </source>
</evidence>
<evidence type="ECO:0000256" key="5">
    <source>
        <dbReference type="ARBA" id="ARBA00023002"/>
    </source>
</evidence>